<evidence type="ECO:0008006" key="18">
    <source>
        <dbReference type="Google" id="ProtNLM"/>
    </source>
</evidence>
<evidence type="ECO:0000256" key="4">
    <source>
        <dbReference type="ARBA" id="ARBA00010617"/>
    </source>
</evidence>
<dbReference type="PANTHER" id="PTHR24305">
    <property type="entry name" value="CYTOCHROME P450"/>
    <property type="match status" value="1"/>
</dbReference>
<evidence type="ECO:0000256" key="12">
    <source>
        <dbReference type="ARBA" id="ARBA00023136"/>
    </source>
</evidence>
<reference evidence="17" key="2">
    <citation type="submission" date="2015-01" db="EMBL/GenBank/DDBJ databases">
        <title>Evolutionary Origins and Diversification of the Mycorrhizal Mutualists.</title>
        <authorList>
            <consortium name="DOE Joint Genome Institute"/>
            <consortium name="Mycorrhizal Genomics Consortium"/>
            <person name="Kohler A."/>
            <person name="Kuo A."/>
            <person name="Nagy L.G."/>
            <person name="Floudas D."/>
            <person name="Copeland A."/>
            <person name="Barry K.W."/>
            <person name="Cichocki N."/>
            <person name="Veneault-Fourrey C."/>
            <person name="LaButti K."/>
            <person name="Lindquist E.A."/>
            <person name="Lipzen A."/>
            <person name="Lundell T."/>
            <person name="Morin E."/>
            <person name="Murat C."/>
            <person name="Riley R."/>
            <person name="Ohm R."/>
            <person name="Sun H."/>
            <person name="Tunlid A."/>
            <person name="Henrissat B."/>
            <person name="Grigoriev I.V."/>
            <person name="Hibbett D.S."/>
            <person name="Martin F."/>
        </authorList>
    </citation>
    <scope>NUCLEOTIDE SEQUENCE [LARGE SCALE GENOMIC DNA]</scope>
    <source>
        <strain evidence="17">Marx 270</strain>
    </source>
</reference>
<dbReference type="GO" id="GO:0016020">
    <property type="term" value="C:membrane"/>
    <property type="evidence" value="ECO:0007669"/>
    <property type="project" value="UniProtKB-SubCell"/>
</dbReference>
<feature type="binding site" description="axial binding residue" evidence="13">
    <location>
        <position position="75"/>
    </location>
    <ligand>
        <name>heme</name>
        <dbReference type="ChEBI" id="CHEBI:30413"/>
    </ligand>
    <ligandPart>
        <name>Fe</name>
        <dbReference type="ChEBI" id="CHEBI:18248"/>
    </ligandPart>
</feature>
<dbReference type="GO" id="GO:0016705">
    <property type="term" value="F:oxidoreductase activity, acting on paired donors, with incorporation or reduction of molecular oxygen"/>
    <property type="evidence" value="ECO:0007669"/>
    <property type="project" value="InterPro"/>
</dbReference>
<dbReference type="PANTHER" id="PTHR24305:SF166">
    <property type="entry name" value="CYTOCHROME P450 12A4, MITOCHONDRIAL-RELATED"/>
    <property type="match status" value="1"/>
</dbReference>
<organism evidence="16 17">
    <name type="scientific">Pisolithus tinctorius Marx 270</name>
    <dbReference type="NCBI Taxonomy" id="870435"/>
    <lineage>
        <taxon>Eukaryota</taxon>
        <taxon>Fungi</taxon>
        <taxon>Dikarya</taxon>
        <taxon>Basidiomycota</taxon>
        <taxon>Agaricomycotina</taxon>
        <taxon>Agaricomycetes</taxon>
        <taxon>Agaricomycetidae</taxon>
        <taxon>Boletales</taxon>
        <taxon>Sclerodermatineae</taxon>
        <taxon>Pisolithaceae</taxon>
        <taxon>Pisolithus</taxon>
    </lineage>
</organism>
<dbReference type="PRINTS" id="PR00463">
    <property type="entry name" value="EP450I"/>
</dbReference>
<comment type="pathway">
    <text evidence="3">Secondary metabolite biosynthesis; terpenoid biosynthesis.</text>
</comment>
<evidence type="ECO:0000256" key="15">
    <source>
        <dbReference type="SAM" id="MobiDB-lite"/>
    </source>
</evidence>
<sequence>MFGSGNGVPRPSDDDNGNSHYNQTSKARDNCYPKGRDVHNPIDFPAPDVYNPSRFLDEVDSDMPMTIFGTGPRACLGRKFAMTEMVCFIALFLRDWKVDVVPEDLVNVEREALKGSRTQATGTKMSEKEKRERLQERLMSDAMLRGTTFALGKFAGWKTACFTLRIWRKCYVRGRDYTNCGAKELHLLASTSGVLSALYDLEYRKIVWFLQDRNDSSRDCLVKRQLMLSYITVGPTVKEC</sequence>
<dbReference type="SUPFAM" id="SSF48264">
    <property type="entry name" value="Cytochrome P450"/>
    <property type="match status" value="1"/>
</dbReference>
<keyword evidence="11 14" id="KW-0503">Monooxygenase</keyword>
<dbReference type="InterPro" id="IPR017972">
    <property type="entry name" value="Cyt_P450_CS"/>
</dbReference>
<evidence type="ECO:0000256" key="13">
    <source>
        <dbReference type="PIRSR" id="PIRSR602401-1"/>
    </source>
</evidence>
<feature type="compositionally biased region" description="Basic and acidic residues" evidence="15">
    <location>
        <begin position="26"/>
        <end position="40"/>
    </location>
</feature>
<dbReference type="Proteomes" id="UP000054217">
    <property type="component" value="Unassembled WGS sequence"/>
</dbReference>
<keyword evidence="12" id="KW-0472">Membrane</keyword>
<keyword evidence="17" id="KW-1185">Reference proteome</keyword>
<evidence type="ECO:0000256" key="1">
    <source>
        <dbReference type="ARBA" id="ARBA00001971"/>
    </source>
</evidence>
<name>A0A0C3PM89_PISTI</name>
<dbReference type="InterPro" id="IPR001128">
    <property type="entry name" value="Cyt_P450"/>
</dbReference>
<dbReference type="Pfam" id="PF00067">
    <property type="entry name" value="p450"/>
    <property type="match status" value="1"/>
</dbReference>
<keyword evidence="7 13" id="KW-0479">Metal-binding</keyword>
<dbReference type="AlphaFoldDB" id="A0A0C3PM89"/>
<accession>A0A0C3PM89</accession>
<evidence type="ECO:0000256" key="9">
    <source>
        <dbReference type="ARBA" id="ARBA00023002"/>
    </source>
</evidence>
<evidence type="ECO:0000256" key="2">
    <source>
        <dbReference type="ARBA" id="ARBA00004370"/>
    </source>
</evidence>
<protein>
    <recommendedName>
        <fullName evidence="18">Cytochrome P450</fullName>
    </recommendedName>
</protein>
<keyword evidence="9 14" id="KW-0560">Oxidoreductase</keyword>
<dbReference type="InParanoid" id="A0A0C3PM89"/>
<evidence type="ECO:0000256" key="5">
    <source>
        <dbReference type="ARBA" id="ARBA00022617"/>
    </source>
</evidence>
<evidence type="ECO:0000313" key="16">
    <source>
        <dbReference type="EMBL" id="KIO09439.1"/>
    </source>
</evidence>
<dbReference type="GO" id="GO:0020037">
    <property type="term" value="F:heme binding"/>
    <property type="evidence" value="ECO:0007669"/>
    <property type="project" value="InterPro"/>
</dbReference>
<dbReference type="PROSITE" id="PS00086">
    <property type="entry name" value="CYTOCHROME_P450"/>
    <property type="match status" value="1"/>
</dbReference>
<evidence type="ECO:0000256" key="14">
    <source>
        <dbReference type="RuleBase" id="RU000461"/>
    </source>
</evidence>
<dbReference type="STRING" id="870435.A0A0C3PM89"/>
<comment type="cofactor">
    <cofactor evidence="1 13">
        <name>heme</name>
        <dbReference type="ChEBI" id="CHEBI:30413"/>
    </cofactor>
</comment>
<evidence type="ECO:0000256" key="6">
    <source>
        <dbReference type="ARBA" id="ARBA00022692"/>
    </source>
</evidence>
<dbReference type="GO" id="GO:0004497">
    <property type="term" value="F:monooxygenase activity"/>
    <property type="evidence" value="ECO:0007669"/>
    <property type="project" value="UniProtKB-KW"/>
</dbReference>
<evidence type="ECO:0000256" key="7">
    <source>
        <dbReference type="ARBA" id="ARBA00022723"/>
    </source>
</evidence>
<dbReference type="OrthoDB" id="1470350at2759"/>
<evidence type="ECO:0000256" key="10">
    <source>
        <dbReference type="ARBA" id="ARBA00023004"/>
    </source>
</evidence>
<evidence type="ECO:0000313" key="17">
    <source>
        <dbReference type="Proteomes" id="UP000054217"/>
    </source>
</evidence>
<evidence type="ECO:0000256" key="3">
    <source>
        <dbReference type="ARBA" id="ARBA00004721"/>
    </source>
</evidence>
<dbReference type="GO" id="GO:0005506">
    <property type="term" value="F:iron ion binding"/>
    <property type="evidence" value="ECO:0007669"/>
    <property type="project" value="InterPro"/>
</dbReference>
<gene>
    <name evidence="16" type="ORF">M404DRAFT_7848</name>
</gene>
<reference evidence="16 17" key="1">
    <citation type="submission" date="2014-04" db="EMBL/GenBank/DDBJ databases">
        <authorList>
            <consortium name="DOE Joint Genome Institute"/>
            <person name="Kuo A."/>
            <person name="Kohler A."/>
            <person name="Costa M.D."/>
            <person name="Nagy L.G."/>
            <person name="Floudas D."/>
            <person name="Copeland A."/>
            <person name="Barry K.W."/>
            <person name="Cichocki N."/>
            <person name="Veneault-Fourrey C."/>
            <person name="LaButti K."/>
            <person name="Lindquist E.A."/>
            <person name="Lipzen A."/>
            <person name="Lundell T."/>
            <person name="Morin E."/>
            <person name="Murat C."/>
            <person name="Sun H."/>
            <person name="Tunlid A."/>
            <person name="Henrissat B."/>
            <person name="Grigoriev I.V."/>
            <person name="Hibbett D.S."/>
            <person name="Martin F."/>
            <person name="Nordberg H.P."/>
            <person name="Cantor M.N."/>
            <person name="Hua S.X."/>
        </authorList>
    </citation>
    <scope>NUCLEOTIDE SEQUENCE [LARGE SCALE GENOMIC DNA]</scope>
    <source>
        <strain evidence="16 17">Marx 270</strain>
    </source>
</reference>
<keyword evidence="8" id="KW-1133">Transmembrane helix</keyword>
<dbReference type="InterPro" id="IPR050121">
    <property type="entry name" value="Cytochrome_P450_monoxygenase"/>
</dbReference>
<evidence type="ECO:0000256" key="11">
    <source>
        <dbReference type="ARBA" id="ARBA00023033"/>
    </source>
</evidence>
<proteinExistence type="inferred from homology"/>
<comment type="similarity">
    <text evidence="4 14">Belongs to the cytochrome P450 family.</text>
</comment>
<dbReference type="Gene3D" id="1.10.630.10">
    <property type="entry name" value="Cytochrome P450"/>
    <property type="match status" value="1"/>
</dbReference>
<comment type="subcellular location">
    <subcellularLocation>
        <location evidence="2">Membrane</location>
    </subcellularLocation>
</comment>
<dbReference type="InterPro" id="IPR002401">
    <property type="entry name" value="Cyt_P450_E_grp-I"/>
</dbReference>
<dbReference type="HOGENOM" id="CLU_1156801_0_0_1"/>
<evidence type="ECO:0000256" key="8">
    <source>
        <dbReference type="ARBA" id="ARBA00022989"/>
    </source>
</evidence>
<keyword evidence="10 13" id="KW-0408">Iron</keyword>
<dbReference type="EMBL" id="KN831954">
    <property type="protein sequence ID" value="KIO09439.1"/>
    <property type="molecule type" value="Genomic_DNA"/>
</dbReference>
<feature type="region of interest" description="Disordered" evidence="15">
    <location>
        <begin position="1"/>
        <end position="45"/>
    </location>
</feature>
<dbReference type="InterPro" id="IPR036396">
    <property type="entry name" value="Cyt_P450_sf"/>
</dbReference>
<keyword evidence="6" id="KW-0812">Transmembrane</keyword>
<keyword evidence="5 13" id="KW-0349">Heme</keyword>